<dbReference type="EC" id="2.7.13.3" evidence="3"/>
<dbReference type="PANTHER" id="PTHR45436:SF5">
    <property type="entry name" value="SENSOR HISTIDINE KINASE TRCS"/>
    <property type="match status" value="1"/>
</dbReference>
<keyword evidence="6 11" id="KW-0812">Transmembrane</keyword>
<dbReference type="GO" id="GO:0000155">
    <property type="term" value="F:phosphorelay sensor kinase activity"/>
    <property type="evidence" value="ECO:0007669"/>
    <property type="project" value="InterPro"/>
</dbReference>
<dbReference type="Proteomes" id="UP000181951">
    <property type="component" value="Unassembled WGS sequence"/>
</dbReference>
<comment type="subcellular location">
    <subcellularLocation>
        <location evidence="2">Cell membrane</location>
    </subcellularLocation>
</comment>
<evidence type="ECO:0000256" key="8">
    <source>
        <dbReference type="ARBA" id="ARBA00022989"/>
    </source>
</evidence>
<keyword evidence="8 11" id="KW-1133">Transmembrane helix</keyword>
<keyword evidence="5" id="KW-0808">Transferase</keyword>
<proteinExistence type="predicted"/>
<evidence type="ECO:0000313" key="14">
    <source>
        <dbReference type="EMBL" id="SEO78722.1"/>
    </source>
</evidence>
<dbReference type="SUPFAM" id="SSF55874">
    <property type="entry name" value="ATPase domain of HSP90 chaperone/DNA topoisomerase II/histidine kinase"/>
    <property type="match status" value="1"/>
</dbReference>
<evidence type="ECO:0000256" key="9">
    <source>
        <dbReference type="ARBA" id="ARBA00023012"/>
    </source>
</evidence>
<evidence type="ECO:0000313" key="15">
    <source>
        <dbReference type="Proteomes" id="UP000181951"/>
    </source>
</evidence>
<keyword evidence="10 11" id="KW-0472">Membrane</keyword>
<reference evidence="14 15" key="1">
    <citation type="submission" date="2016-10" db="EMBL/GenBank/DDBJ databases">
        <authorList>
            <person name="de Groot N.N."/>
        </authorList>
    </citation>
    <scope>NUCLEOTIDE SEQUENCE [LARGE SCALE GENOMIC DNA]</scope>
    <source>
        <strain evidence="14 15">CGMCC 4.2026</strain>
    </source>
</reference>
<feature type="transmembrane region" description="Helical" evidence="11">
    <location>
        <begin position="162"/>
        <end position="185"/>
    </location>
</feature>
<dbReference type="EMBL" id="FODD01000043">
    <property type="protein sequence ID" value="SEO78722.1"/>
    <property type="molecule type" value="Genomic_DNA"/>
</dbReference>
<dbReference type="SUPFAM" id="SSF158472">
    <property type="entry name" value="HAMP domain-like"/>
    <property type="match status" value="1"/>
</dbReference>
<dbReference type="AlphaFoldDB" id="A0A1H8SJ76"/>
<evidence type="ECO:0000259" key="12">
    <source>
        <dbReference type="PROSITE" id="PS50109"/>
    </source>
</evidence>
<dbReference type="PANTHER" id="PTHR45436">
    <property type="entry name" value="SENSOR HISTIDINE KINASE YKOH"/>
    <property type="match status" value="1"/>
</dbReference>
<evidence type="ECO:0000256" key="4">
    <source>
        <dbReference type="ARBA" id="ARBA00022553"/>
    </source>
</evidence>
<dbReference type="SUPFAM" id="SSF47384">
    <property type="entry name" value="Homodimeric domain of signal transducing histidine kinase"/>
    <property type="match status" value="1"/>
</dbReference>
<keyword evidence="15" id="KW-1185">Reference proteome</keyword>
<dbReference type="InterPro" id="IPR003660">
    <property type="entry name" value="HAMP_dom"/>
</dbReference>
<evidence type="ECO:0000256" key="1">
    <source>
        <dbReference type="ARBA" id="ARBA00000085"/>
    </source>
</evidence>
<dbReference type="Gene3D" id="6.10.340.10">
    <property type="match status" value="1"/>
</dbReference>
<evidence type="ECO:0000256" key="11">
    <source>
        <dbReference type="SAM" id="Phobius"/>
    </source>
</evidence>
<evidence type="ECO:0000259" key="13">
    <source>
        <dbReference type="PROSITE" id="PS50885"/>
    </source>
</evidence>
<dbReference type="PROSITE" id="PS50109">
    <property type="entry name" value="HIS_KIN"/>
    <property type="match status" value="1"/>
</dbReference>
<dbReference type="Pfam" id="PF02518">
    <property type="entry name" value="HATPase_c"/>
    <property type="match status" value="1"/>
</dbReference>
<evidence type="ECO:0000256" key="5">
    <source>
        <dbReference type="ARBA" id="ARBA00022679"/>
    </source>
</evidence>
<dbReference type="SMART" id="SM00304">
    <property type="entry name" value="HAMP"/>
    <property type="match status" value="1"/>
</dbReference>
<gene>
    <name evidence="14" type="ORF">SAMN05216267_10437</name>
</gene>
<dbReference type="CDD" id="cd00075">
    <property type="entry name" value="HATPase"/>
    <property type="match status" value="1"/>
</dbReference>
<dbReference type="CDD" id="cd06225">
    <property type="entry name" value="HAMP"/>
    <property type="match status" value="1"/>
</dbReference>
<dbReference type="Gene3D" id="1.10.287.130">
    <property type="match status" value="1"/>
</dbReference>
<dbReference type="InterPro" id="IPR003661">
    <property type="entry name" value="HisK_dim/P_dom"/>
</dbReference>
<dbReference type="CDD" id="cd00082">
    <property type="entry name" value="HisKA"/>
    <property type="match status" value="1"/>
</dbReference>
<dbReference type="STRING" id="310780.SAMN05216267_10437"/>
<evidence type="ECO:0000256" key="10">
    <source>
        <dbReference type="ARBA" id="ARBA00023136"/>
    </source>
</evidence>
<sequence>MTRRIALAVMALVTVLLVLAVVPLGLSLSGRERASFRDGTEAADRTLAAAAEEHLSDRGSSASLQQLLRRSAQPGDCAAVFDATGGEVAVTSCPDQDAAQNAATRQEWSALARTVLAHGGTAMRTADDRLAVAVTVGDESKPVGASVLSRSEEPTNDRIEAMWTRLAVIGLGGLAAGALLAVLLARWVGRPLRAVDVAARDLGEGRLDVRAAGGRGPVEVRRLASTFNTMAARMEALIHGHRAVIADVSHQLRTPLAALRLRLDMLSADADDATGAELAAAQQEIARLSRLVDGLLAVARAENAVPRPVAVGVDEVVADRIAAWTPVAQERQVRLAARCRPGLTAHLGPGDLEQVLDNLLANALDAVGEGAQVTVTGRMRHERVIVTVADDGPGMSEEAQKSAFHRFSGGEASGTGLGLAIVHRLLTANGGAVQLEDTPGGGLTVVVDLPSDAR</sequence>
<dbReference type="Pfam" id="PF00672">
    <property type="entry name" value="HAMP"/>
    <property type="match status" value="1"/>
</dbReference>
<dbReference type="SMART" id="SM00388">
    <property type="entry name" value="HisKA"/>
    <property type="match status" value="1"/>
</dbReference>
<dbReference type="InterPro" id="IPR036097">
    <property type="entry name" value="HisK_dim/P_sf"/>
</dbReference>
<dbReference type="Gene3D" id="3.30.565.10">
    <property type="entry name" value="Histidine kinase-like ATPase, C-terminal domain"/>
    <property type="match status" value="1"/>
</dbReference>
<feature type="domain" description="HAMP" evidence="13">
    <location>
        <begin position="186"/>
        <end position="239"/>
    </location>
</feature>
<dbReference type="InterPro" id="IPR036890">
    <property type="entry name" value="HATPase_C_sf"/>
</dbReference>
<keyword evidence="9" id="KW-0902">Two-component regulatory system</keyword>
<evidence type="ECO:0000256" key="6">
    <source>
        <dbReference type="ARBA" id="ARBA00022692"/>
    </source>
</evidence>
<comment type="catalytic activity">
    <reaction evidence="1">
        <text>ATP + protein L-histidine = ADP + protein N-phospho-L-histidine.</text>
        <dbReference type="EC" id="2.7.13.3"/>
    </reaction>
</comment>
<protein>
    <recommendedName>
        <fullName evidence="3">histidine kinase</fullName>
        <ecNumber evidence="3">2.7.13.3</ecNumber>
    </recommendedName>
</protein>
<evidence type="ECO:0000256" key="3">
    <source>
        <dbReference type="ARBA" id="ARBA00012438"/>
    </source>
</evidence>
<dbReference type="InterPro" id="IPR050428">
    <property type="entry name" value="TCS_sensor_his_kinase"/>
</dbReference>
<evidence type="ECO:0000256" key="7">
    <source>
        <dbReference type="ARBA" id="ARBA00022777"/>
    </source>
</evidence>
<name>A0A1H8SJ76_9ACTN</name>
<dbReference type="GO" id="GO:0005886">
    <property type="term" value="C:plasma membrane"/>
    <property type="evidence" value="ECO:0007669"/>
    <property type="project" value="UniProtKB-SubCell"/>
</dbReference>
<dbReference type="PROSITE" id="PS50885">
    <property type="entry name" value="HAMP"/>
    <property type="match status" value="1"/>
</dbReference>
<keyword evidence="7 14" id="KW-0418">Kinase</keyword>
<dbReference type="Pfam" id="PF00512">
    <property type="entry name" value="HisKA"/>
    <property type="match status" value="1"/>
</dbReference>
<dbReference type="OrthoDB" id="9786919at2"/>
<keyword evidence="4" id="KW-0597">Phosphoprotein</keyword>
<evidence type="ECO:0000256" key="2">
    <source>
        <dbReference type="ARBA" id="ARBA00004236"/>
    </source>
</evidence>
<accession>A0A1H8SJ76</accession>
<dbReference type="InterPro" id="IPR005467">
    <property type="entry name" value="His_kinase_dom"/>
</dbReference>
<dbReference type="InterPro" id="IPR004358">
    <property type="entry name" value="Sig_transdc_His_kin-like_C"/>
</dbReference>
<dbReference type="InterPro" id="IPR003594">
    <property type="entry name" value="HATPase_dom"/>
</dbReference>
<dbReference type="PRINTS" id="PR00344">
    <property type="entry name" value="BCTRLSENSOR"/>
</dbReference>
<dbReference type="SMART" id="SM00387">
    <property type="entry name" value="HATPase_c"/>
    <property type="match status" value="1"/>
</dbReference>
<organism evidence="14 15">
    <name type="scientific">Actinacidiphila rubida</name>
    <dbReference type="NCBI Taxonomy" id="310780"/>
    <lineage>
        <taxon>Bacteria</taxon>
        <taxon>Bacillati</taxon>
        <taxon>Actinomycetota</taxon>
        <taxon>Actinomycetes</taxon>
        <taxon>Kitasatosporales</taxon>
        <taxon>Streptomycetaceae</taxon>
        <taxon>Actinacidiphila</taxon>
    </lineage>
</organism>
<dbReference type="RefSeq" id="WP_075018053.1">
    <property type="nucleotide sequence ID" value="NZ_FODD01000043.1"/>
</dbReference>
<feature type="domain" description="Histidine kinase" evidence="12">
    <location>
        <begin position="247"/>
        <end position="453"/>
    </location>
</feature>